<reference evidence="3" key="2">
    <citation type="submission" date="2021-04" db="EMBL/GenBank/DDBJ databases">
        <authorList>
            <person name="Gilroy R."/>
        </authorList>
    </citation>
    <scope>NUCLEOTIDE SEQUENCE</scope>
    <source>
        <strain evidence="3">811</strain>
    </source>
</reference>
<gene>
    <name evidence="3" type="ORF">H9741_04945</name>
</gene>
<accession>A0A9D2AFD6</accession>
<dbReference type="AlphaFoldDB" id="A0A9D2AFD6"/>
<evidence type="ECO:0000313" key="3">
    <source>
        <dbReference type="EMBL" id="HIX07793.1"/>
    </source>
</evidence>
<protein>
    <submittedName>
        <fullName evidence="3">Uncharacterized protein</fullName>
    </submittedName>
</protein>
<feature type="compositionally biased region" description="Basic and acidic residues" evidence="1">
    <location>
        <begin position="1"/>
        <end position="11"/>
    </location>
</feature>
<name>A0A9D2AFD6_9FIRM</name>
<reference evidence="3" key="1">
    <citation type="journal article" date="2021" name="PeerJ">
        <title>Extensive microbial diversity within the chicken gut microbiome revealed by metagenomics and culture.</title>
        <authorList>
            <person name="Gilroy R."/>
            <person name="Ravi A."/>
            <person name="Getino M."/>
            <person name="Pursley I."/>
            <person name="Horton D.L."/>
            <person name="Alikhan N.F."/>
            <person name="Baker D."/>
            <person name="Gharbi K."/>
            <person name="Hall N."/>
            <person name="Watson M."/>
            <person name="Adriaenssens E.M."/>
            <person name="Foster-Nyarko E."/>
            <person name="Jarju S."/>
            <person name="Secka A."/>
            <person name="Antonio M."/>
            <person name="Oren A."/>
            <person name="Chaudhuri R.R."/>
            <person name="La Ragione R."/>
            <person name="Hildebrand F."/>
            <person name="Pallen M.J."/>
        </authorList>
    </citation>
    <scope>NUCLEOTIDE SEQUENCE</scope>
    <source>
        <strain evidence="3">811</strain>
    </source>
</reference>
<comment type="caution">
    <text evidence="3">The sequence shown here is derived from an EMBL/GenBank/DDBJ whole genome shotgun (WGS) entry which is preliminary data.</text>
</comment>
<feature type="transmembrane region" description="Helical" evidence="2">
    <location>
        <begin position="291"/>
        <end position="315"/>
    </location>
</feature>
<keyword evidence="2" id="KW-0472">Membrane</keyword>
<proteinExistence type="predicted"/>
<dbReference type="EMBL" id="DXFX01000065">
    <property type="protein sequence ID" value="HIX07793.1"/>
    <property type="molecule type" value="Genomic_DNA"/>
</dbReference>
<evidence type="ECO:0000313" key="4">
    <source>
        <dbReference type="Proteomes" id="UP000824204"/>
    </source>
</evidence>
<keyword evidence="2" id="KW-0812">Transmembrane</keyword>
<keyword evidence="2" id="KW-1133">Transmembrane helix</keyword>
<organism evidence="3 4">
    <name type="scientific">Candidatus Borkfalkia faecipullorum</name>
    <dbReference type="NCBI Taxonomy" id="2838510"/>
    <lineage>
        <taxon>Bacteria</taxon>
        <taxon>Bacillati</taxon>
        <taxon>Bacillota</taxon>
        <taxon>Clostridia</taxon>
        <taxon>Christensenellales</taxon>
        <taxon>Christensenellaceae</taxon>
        <taxon>Candidatus Borkfalkia</taxon>
    </lineage>
</organism>
<dbReference type="Proteomes" id="UP000824204">
    <property type="component" value="Unassembled WGS sequence"/>
</dbReference>
<feature type="region of interest" description="Disordered" evidence="1">
    <location>
        <begin position="1"/>
        <end position="33"/>
    </location>
</feature>
<evidence type="ECO:0000256" key="1">
    <source>
        <dbReference type="SAM" id="MobiDB-lite"/>
    </source>
</evidence>
<evidence type="ECO:0000256" key="2">
    <source>
        <dbReference type="SAM" id="Phobius"/>
    </source>
</evidence>
<sequence length="467" mass="52981">METENEERKVSESPQPAQEAAPSNIPTAAERSNRSFAERMGEAGYIAGRRYDAVKNAFLAYKTAERKPKNVRSRISRSGETFYAGRKVLGKVCLVGGYLRLFLALDPKLYNVEKYHHKDYSEVVRYAKFPFMIKLSSDRQEKYAEELIGELLLLNGFVRDEEYVVKDQANIFKKPRHKKAVQETTEIRTVYVPVPAETEAAAAEDIGEPEQIDVRLPRRATVFNKQGERIGKVRKGVWQDEEGNEQGTFVKEETNVFVYSGESRTGYVDKNDNVLSLSNKYIATLRRPERFWILALVLFLVLVTLLTVILSAYFLTRSENTDYAPVIFIASEDGTSWEDSEDLPIFFNETFGTNKVAPGMKGSYRFTFANRNKNTLDYSLSFSEENEYGIAILYRLKRDGAYISGTQDYVTADELGLDGLTVEAQSSTLFELEWFWQDNDEADTVAGQNSAVYTLTISLSAQVSVRA</sequence>